<accession>A0A1H9TZS7</accession>
<dbReference type="AlphaFoldDB" id="A0A1H9TZS7"/>
<gene>
    <name evidence="1" type="ORF">SAMN05443377_13213</name>
</gene>
<organism evidence="1 2">
    <name type="scientific">Propionibacterium cyclohexanicum</name>
    <dbReference type="NCBI Taxonomy" id="64702"/>
    <lineage>
        <taxon>Bacteria</taxon>
        <taxon>Bacillati</taxon>
        <taxon>Actinomycetota</taxon>
        <taxon>Actinomycetes</taxon>
        <taxon>Propionibacteriales</taxon>
        <taxon>Propionibacteriaceae</taxon>
        <taxon>Propionibacterium</taxon>
    </lineage>
</organism>
<dbReference type="Proteomes" id="UP000198815">
    <property type="component" value="Unassembled WGS sequence"/>
</dbReference>
<evidence type="ECO:0000313" key="1">
    <source>
        <dbReference type="EMBL" id="SES02407.1"/>
    </source>
</evidence>
<sequence>MIERATGDGHLSRRLHQIADHSSHPLTHRLIRLWRPAVMTMVAITTGAMWQRTEGGAGQAVLVTTAVVAILVLCTGRPLDAEGRAPNRAHEIMATRQPAASSAGDRMGDAHALHEIKRRPAHQIIWVSLSKTTATRH</sequence>
<dbReference type="RefSeq" id="WP_091971280.1">
    <property type="nucleotide sequence ID" value="NZ_FOGZ01000032.1"/>
</dbReference>
<reference evidence="1 2" key="1">
    <citation type="submission" date="2016-10" db="EMBL/GenBank/DDBJ databases">
        <authorList>
            <person name="de Groot N.N."/>
        </authorList>
    </citation>
    <scope>NUCLEOTIDE SEQUENCE [LARGE SCALE GENOMIC DNA]</scope>
    <source>
        <strain evidence="1 2">DSM 16859</strain>
    </source>
</reference>
<name>A0A1H9TZS7_9ACTN</name>
<evidence type="ECO:0000313" key="2">
    <source>
        <dbReference type="Proteomes" id="UP000198815"/>
    </source>
</evidence>
<dbReference type="EMBL" id="FOGZ01000032">
    <property type="protein sequence ID" value="SES02407.1"/>
    <property type="molecule type" value="Genomic_DNA"/>
</dbReference>
<dbReference type="STRING" id="64702.SAMN05443377_13213"/>
<protein>
    <submittedName>
        <fullName evidence="1">Uncharacterized protein</fullName>
    </submittedName>
</protein>
<keyword evidence="2" id="KW-1185">Reference proteome</keyword>
<proteinExistence type="predicted"/>